<proteinExistence type="predicted"/>
<dbReference type="AlphaFoldDB" id="F0WXB4"/>
<sequence>MDAIRRSNAVRRDGTDHFVCAQEVQARYNKMHLPDDLITSSQMQALTGPAAVLENQPLTIQELITSCEMHIPTRASEVPSFGMDGGTQLITSLGNQVRSFYGLITSLRTQVIAL</sequence>
<reference evidence="1" key="2">
    <citation type="submission" date="2011-02" db="EMBL/GenBank/DDBJ databases">
        <authorList>
            <person name="MacLean D."/>
        </authorList>
    </citation>
    <scope>NUCLEOTIDE SEQUENCE</scope>
</reference>
<dbReference type="EMBL" id="FR824392">
    <property type="protein sequence ID" value="CCA26106.1"/>
    <property type="molecule type" value="Genomic_DNA"/>
</dbReference>
<accession>F0WXB4</accession>
<evidence type="ECO:0000313" key="1">
    <source>
        <dbReference type="EMBL" id="CCA26106.1"/>
    </source>
</evidence>
<reference evidence="1" key="1">
    <citation type="journal article" date="2011" name="PLoS Biol.">
        <title>Gene gain and loss during evolution of obligate parasitism in the white rust pathogen of Arabidopsis thaliana.</title>
        <authorList>
            <person name="Kemen E."/>
            <person name="Gardiner A."/>
            <person name="Schultz-Larsen T."/>
            <person name="Kemen A.C."/>
            <person name="Balmuth A.L."/>
            <person name="Robert-Seilaniantz A."/>
            <person name="Bailey K."/>
            <person name="Holub E."/>
            <person name="Studholme D.J."/>
            <person name="Maclean D."/>
            <person name="Jones J.D."/>
        </authorList>
    </citation>
    <scope>NUCLEOTIDE SEQUENCE</scope>
</reference>
<protein>
    <submittedName>
        <fullName evidence="1">AlNc14C347G10866 protein</fullName>
    </submittedName>
</protein>
<name>F0WXB4_9STRA</name>
<gene>
    <name evidence="1" type="primary">AlNc14C347G10866</name>
    <name evidence="1" type="ORF">ALNC14_122500</name>
</gene>
<organism evidence="1">
    <name type="scientific">Albugo laibachii Nc14</name>
    <dbReference type="NCBI Taxonomy" id="890382"/>
    <lineage>
        <taxon>Eukaryota</taxon>
        <taxon>Sar</taxon>
        <taxon>Stramenopiles</taxon>
        <taxon>Oomycota</taxon>
        <taxon>Peronosporomycetes</taxon>
        <taxon>Albuginales</taxon>
        <taxon>Albuginaceae</taxon>
        <taxon>Albugo</taxon>
    </lineage>
</organism>
<dbReference type="HOGENOM" id="CLU_158948_0_0_1"/>